<evidence type="ECO:0000313" key="2">
    <source>
        <dbReference type="Proteomes" id="UP000324159"/>
    </source>
</evidence>
<proteinExistence type="predicted"/>
<dbReference type="Proteomes" id="UP000324159">
    <property type="component" value="Unassembled WGS sequence"/>
</dbReference>
<evidence type="ECO:0000313" key="1">
    <source>
        <dbReference type="EMBL" id="TYO97103.1"/>
    </source>
</evidence>
<sequence>MLVTLVYAATAALLNARHVLRILELRQTAITKRIAWLQQQIQTPAELDAWCADLTTNLTGDVGTCEVGRGSTAIIIRPGLEKWRPRYRTGTIHNIDPNTGTCDVILNGEIQSGDDYNYTYLPADRQNMLASGDYQGDYATDGTYSYTSSETRADYPITGTHYFNGCLDVTSADDNTTSSGTATLLDGATLSAQQDHVAQETDIVWDHETISVASSTYTESWTGTYYLASHYLGTQVIVNADIGTGYRGGRDYYRTFNVTSVRIRTTSPLKTAGDPASHFDYDYANGDPLTDVQAVIDFLNGFDTDLTSTGIYVADRA</sequence>
<dbReference type="AlphaFoldDB" id="A0A5D3WH49"/>
<keyword evidence="2" id="KW-1185">Reference proteome</keyword>
<comment type="caution">
    <text evidence="1">The sequence shown here is derived from an EMBL/GenBank/DDBJ whole genome shotgun (WGS) entry which is preliminary data.</text>
</comment>
<dbReference type="RefSeq" id="WP_148896496.1">
    <property type="nucleotide sequence ID" value="NZ_VNIB01000011.1"/>
</dbReference>
<gene>
    <name evidence="1" type="ORF">EDC39_11132</name>
</gene>
<dbReference type="OrthoDB" id="5422965at2"/>
<accession>A0A5D3WH49</accession>
<dbReference type="EMBL" id="VNIB01000011">
    <property type="protein sequence ID" value="TYO97103.1"/>
    <property type="molecule type" value="Genomic_DNA"/>
</dbReference>
<organism evidence="1 2">
    <name type="scientific">Geothermobacter ehrlichii</name>
    <dbReference type="NCBI Taxonomy" id="213224"/>
    <lineage>
        <taxon>Bacteria</taxon>
        <taxon>Pseudomonadati</taxon>
        <taxon>Thermodesulfobacteriota</taxon>
        <taxon>Desulfuromonadia</taxon>
        <taxon>Desulfuromonadales</taxon>
        <taxon>Geothermobacteraceae</taxon>
        <taxon>Geothermobacter</taxon>
    </lineage>
</organism>
<protein>
    <submittedName>
        <fullName evidence="1">Uncharacterized protein</fullName>
    </submittedName>
</protein>
<name>A0A5D3WH49_9BACT</name>
<reference evidence="1 2" key="1">
    <citation type="submission" date="2019-07" db="EMBL/GenBank/DDBJ databases">
        <title>Genomic Encyclopedia of Type Strains, Phase IV (KMG-IV): sequencing the most valuable type-strain genomes for metagenomic binning, comparative biology and taxonomic classification.</title>
        <authorList>
            <person name="Goeker M."/>
        </authorList>
    </citation>
    <scope>NUCLEOTIDE SEQUENCE [LARGE SCALE GENOMIC DNA]</scope>
    <source>
        <strain evidence="1 2">SS015</strain>
    </source>
</reference>